<evidence type="ECO:0000313" key="2">
    <source>
        <dbReference type="EMBL" id="KZT06883.1"/>
    </source>
</evidence>
<feature type="compositionally biased region" description="Polar residues" evidence="1">
    <location>
        <begin position="298"/>
        <end position="316"/>
    </location>
</feature>
<accession>A0A165EEJ1</accession>
<dbReference type="OrthoDB" id="3358646at2759"/>
<feature type="region of interest" description="Disordered" evidence="1">
    <location>
        <begin position="1"/>
        <end position="29"/>
    </location>
</feature>
<feature type="compositionally biased region" description="Pro residues" evidence="1">
    <location>
        <begin position="1"/>
        <end position="11"/>
    </location>
</feature>
<feature type="compositionally biased region" description="Low complexity" evidence="1">
    <location>
        <begin position="488"/>
        <end position="500"/>
    </location>
</feature>
<reference evidence="2 3" key="1">
    <citation type="journal article" date="2016" name="Mol. Biol. Evol.">
        <title>Comparative Genomics of Early-Diverging Mushroom-Forming Fungi Provides Insights into the Origins of Lignocellulose Decay Capabilities.</title>
        <authorList>
            <person name="Nagy L.G."/>
            <person name="Riley R."/>
            <person name="Tritt A."/>
            <person name="Adam C."/>
            <person name="Daum C."/>
            <person name="Floudas D."/>
            <person name="Sun H."/>
            <person name="Yadav J.S."/>
            <person name="Pangilinan J."/>
            <person name="Larsson K.H."/>
            <person name="Matsuura K."/>
            <person name="Barry K."/>
            <person name="Labutti K."/>
            <person name="Kuo R."/>
            <person name="Ohm R.A."/>
            <person name="Bhattacharya S.S."/>
            <person name="Shirouzu T."/>
            <person name="Yoshinaga Y."/>
            <person name="Martin F.M."/>
            <person name="Grigoriev I.V."/>
            <person name="Hibbett D.S."/>
        </authorList>
    </citation>
    <scope>NUCLEOTIDE SEQUENCE [LARGE SCALE GENOMIC DNA]</scope>
    <source>
        <strain evidence="2 3">93-53</strain>
    </source>
</reference>
<dbReference type="EMBL" id="KV427622">
    <property type="protein sequence ID" value="KZT06883.1"/>
    <property type="molecule type" value="Genomic_DNA"/>
</dbReference>
<feature type="compositionally biased region" description="Polar residues" evidence="1">
    <location>
        <begin position="659"/>
        <end position="670"/>
    </location>
</feature>
<feature type="region of interest" description="Disordered" evidence="1">
    <location>
        <begin position="605"/>
        <end position="824"/>
    </location>
</feature>
<organism evidence="2 3">
    <name type="scientific">Laetiporus sulphureus 93-53</name>
    <dbReference type="NCBI Taxonomy" id="1314785"/>
    <lineage>
        <taxon>Eukaryota</taxon>
        <taxon>Fungi</taxon>
        <taxon>Dikarya</taxon>
        <taxon>Basidiomycota</taxon>
        <taxon>Agaricomycotina</taxon>
        <taxon>Agaricomycetes</taxon>
        <taxon>Polyporales</taxon>
        <taxon>Laetiporus</taxon>
    </lineage>
</organism>
<dbReference type="PANTHER" id="PTHR38696">
    <property type="entry name" value="MEDIATOR OF RNA POLYMERASE II TRANSCRIPTION SUBUNIT 13"/>
    <property type="match status" value="1"/>
</dbReference>
<feature type="region of interest" description="Disordered" evidence="1">
    <location>
        <begin position="458"/>
        <end position="500"/>
    </location>
</feature>
<proteinExistence type="predicted"/>
<keyword evidence="3" id="KW-1185">Reference proteome</keyword>
<dbReference type="RefSeq" id="XP_040764623.1">
    <property type="nucleotide sequence ID" value="XM_040908855.1"/>
</dbReference>
<feature type="compositionally biased region" description="Polar residues" evidence="1">
    <location>
        <begin position="373"/>
        <end position="391"/>
    </location>
</feature>
<feature type="region of interest" description="Disordered" evidence="1">
    <location>
        <begin position="289"/>
        <end position="348"/>
    </location>
</feature>
<feature type="compositionally biased region" description="Low complexity" evidence="1">
    <location>
        <begin position="330"/>
        <end position="345"/>
    </location>
</feature>
<feature type="region of interest" description="Disordered" evidence="1">
    <location>
        <begin position="372"/>
        <end position="408"/>
    </location>
</feature>
<feature type="compositionally biased region" description="Low complexity" evidence="1">
    <location>
        <begin position="12"/>
        <end position="22"/>
    </location>
</feature>
<dbReference type="PANTHER" id="PTHR38696:SF1">
    <property type="entry name" value="MEDIATOR OF RNA POLYMERASE II TRANSCRIPTION SUBUNIT 13"/>
    <property type="match status" value="1"/>
</dbReference>
<feature type="region of interest" description="Disordered" evidence="1">
    <location>
        <begin position="845"/>
        <end position="909"/>
    </location>
</feature>
<evidence type="ECO:0000313" key="3">
    <source>
        <dbReference type="Proteomes" id="UP000076871"/>
    </source>
</evidence>
<dbReference type="Proteomes" id="UP000076871">
    <property type="component" value="Unassembled WGS sequence"/>
</dbReference>
<dbReference type="InParanoid" id="A0A165EEJ1"/>
<feature type="compositionally biased region" description="Polar residues" evidence="1">
    <location>
        <begin position="610"/>
        <end position="628"/>
    </location>
</feature>
<gene>
    <name evidence="2" type="ORF">LAESUDRAFT_725634</name>
</gene>
<sequence>MAQPTPPPPSSRAPNLSAPNSNVPNASTNGLPFVPRREFIRDQRVVSSFSLLALSGPNLVRLYSFPLPVISALRRLFDHQNLTVRVREHSSKNFFEFSLNGRPWASPKTIESEKLIVGIMSSVLQCGYSFLSTVEYGREPDDRLAIAFSKRVAMNVLSSSGQSANGSAVTLLQPVRTPFAISFVSPSVLHVIGPPLHSTPAILQAVRGSWPRGVVSEKKLGDAIYQFKLKGYKFFQQDTFAADSLQQILTVLTTLDTHAFMLMTSLTLTKRSRKHDLWIFTGPPEDVPVMDSPYPSPIRSSLELQDSSPYAAQASNEKLAPVVSPHRVGSTTPSTSSPLKPSSPTMYKAQGQLLRKPSPKIQLPRAYLAEADSATSSPVDSKQHPFSSSMGSVDMTGIGSGRGGAAGERLSRSPDIFYVAAGAQRNVHGYRNDHTPWRPTSPPVPPAEVLFPMFTRQDAKGHAPPQSPAARDMVSPMPHSRGPSTGNSSPTIRISTSSPPLLVSGETLRKVHSPLPKLTIGNDYFSIHHHDTDVQDGMTQGGEGPPSRPAAPDTPRTPTPPLLTPGVFRDSAFSSTTGQSYEIPITWAGGESELGRGMLAGIKEEDEASRQNNLQSSQERLGESSQTPRQDRMPAEPLPRSAWAPTPNERKSHDVATMLSPTIQELSNQEQDGHGHFIGKVANRHSRGDSAREASRSSERRAYDRGRAKDPSGSSLPPSDKTARSRFRTPTPGELNRVRSPTRRDTDTSGWVIVNVDDSKGKGRKTQSVSPGPTHRVKSPNQNPSLSAPPSHRPVQHMRSSSDSRLPRLPQSNQREPAVAKGSMAPAAKAIVLIDAMDANKQGSALKRLFRRSKDKGQSAQSTQAPDKSVDASRYGPRNEGEVMQNDRDEKKSRERWKFQRSARASMSC</sequence>
<feature type="compositionally biased region" description="Basic and acidic residues" evidence="1">
    <location>
        <begin position="686"/>
        <end position="710"/>
    </location>
</feature>
<feature type="region of interest" description="Disordered" evidence="1">
    <location>
        <begin position="532"/>
        <end position="575"/>
    </location>
</feature>
<protein>
    <submittedName>
        <fullName evidence="2">Uncharacterized protein</fullName>
    </submittedName>
</protein>
<feature type="compositionally biased region" description="Basic and acidic residues" evidence="1">
    <location>
        <begin position="877"/>
        <end position="898"/>
    </location>
</feature>
<dbReference type="GeneID" id="63825884"/>
<feature type="compositionally biased region" description="Polar residues" evidence="1">
    <location>
        <begin position="779"/>
        <end position="788"/>
    </location>
</feature>
<name>A0A165EEJ1_9APHY</name>
<evidence type="ECO:0000256" key="1">
    <source>
        <dbReference type="SAM" id="MobiDB-lite"/>
    </source>
</evidence>
<dbReference type="AlphaFoldDB" id="A0A165EEJ1"/>